<dbReference type="GO" id="GO:0004792">
    <property type="term" value="F:thiosulfate-cyanide sulfurtransferase activity"/>
    <property type="evidence" value="ECO:0007669"/>
    <property type="project" value="TreeGrafter"/>
</dbReference>
<dbReference type="PANTHER" id="PTHR44086:SF10">
    <property type="entry name" value="THIOSULFATE SULFURTRANSFERASE_RHODANESE-LIKE DOMAIN-CONTAINING PROTEIN 3"/>
    <property type="match status" value="1"/>
</dbReference>
<dbReference type="PANTHER" id="PTHR44086">
    <property type="entry name" value="THIOSULFATE SULFURTRANSFERASE RDL2, MITOCHONDRIAL-RELATED"/>
    <property type="match status" value="1"/>
</dbReference>
<dbReference type="HOGENOM" id="CLU_089574_0_0_1"/>
<keyword evidence="3" id="KW-1185">Reference proteome</keyword>
<dbReference type="InterPro" id="IPR001763">
    <property type="entry name" value="Rhodanese-like_dom"/>
</dbReference>
<sequence length="202" mass="22794">MTSIISRATRQSVWRQISGAKFAPSIALRSSLNLSNSQPQLISKPNLATFYRFNSSQSKDKASTLTEDVREKLGQDTPAKIYTYQDIKNLITNPDPTKILVDVREPHEFQQYAIPTSINIPYKSSPGALDLSPEEFEDVFKFEKPDKEKELIFYCLAGVRSSAATELAQIFGYDKLGNYVGSIEDWVKHEGIDINNPDQIKK</sequence>
<dbReference type="Proteomes" id="UP000009328">
    <property type="component" value="Unassembled WGS sequence"/>
</dbReference>
<feature type="domain" description="Rhodanese" evidence="1">
    <location>
        <begin position="94"/>
        <end position="195"/>
    </location>
</feature>
<evidence type="ECO:0000313" key="3">
    <source>
        <dbReference type="Proteomes" id="UP000009328"/>
    </source>
</evidence>
<protein>
    <recommendedName>
        <fullName evidence="1">Rhodanese domain-containing protein</fullName>
    </recommendedName>
</protein>
<dbReference type="Pfam" id="PF00581">
    <property type="entry name" value="Rhodanese"/>
    <property type="match status" value="1"/>
</dbReference>
<gene>
    <name evidence="2" type="ORF">BN7_219</name>
</gene>
<dbReference type="InterPro" id="IPR036873">
    <property type="entry name" value="Rhodanese-like_dom_sf"/>
</dbReference>
<dbReference type="EMBL" id="CAIF01000003">
    <property type="protein sequence ID" value="CCH40685.1"/>
    <property type="molecule type" value="Genomic_DNA"/>
</dbReference>
<name>K0K745_WICCF</name>
<organism evidence="2 3">
    <name type="scientific">Wickerhamomyces ciferrii (strain ATCC 14091 / BCRC 22168 / CBS 111 / JCM 3599 / NBRC 0793 / NRRL Y-1031 F-60-10)</name>
    <name type="common">Yeast</name>
    <name type="synonym">Pichia ciferrii</name>
    <dbReference type="NCBI Taxonomy" id="1206466"/>
    <lineage>
        <taxon>Eukaryota</taxon>
        <taxon>Fungi</taxon>
        <taxon>Dikarya</taxon>
        <taxon>Ascomycota</taxon>
        <taxon>Saccharomycotina</taxon>
        <taxon>Saccharomycetes</taxon>
        <taxon>Phaffomycetales</taxon>
        <taxon>Wickerhamomycetaceae</taxon>
        <taxon>Wickerhamomyces</taxon>
    </lineage>
</organism>
<dbReference type="FunCoup" id="K0K745">
    <property type="interactions" value="594"/>
</dbReference>
<dbReference type="STRING" id="1206466.K0K745"/>
<dbReference type="SUPFAM" id="SSF52821">
    <property type="entry name" value="Rhodanese/Cell cycle control phosphatase"/>
    <property type="match status" value="1"/>
</dbReference>
<proteinExistence type="predicted"/>
<dbReference type="AlphaFoldDB" id="K0K745"/>
<dbReference type="PROSITE" id="PS50206">
    <property type="entry name" value="RHODANESE_3"/>
    <property type="match status" value="1"/>
</dbReference>
<dbReference type="SMART" id="SM00450">
    <property type="entry name" value="RHOD"/>
    <property type="match status" value="1"/>
</dbReference>
<accession>K0K745</accession>
<dbReference type="eggNOG" id="KOG1530">
    <property type="taxonomic scope" value="Eukaryota"/>
</dbReference>
<evidence type="ECO:0000313" key="2">
    <source>
        <dbReference type="EMBL" id="CCH40685.1"/>
    </source>
</evidence>
<evidence type="ECO:0000259" key="1">
    <source>
        <dbReference type="PROSITE" id="PS50206"/>
    </source>
</evidence>
<dbReference type="CDD" id="cd01519">
    <property type="entry name" value="RHOD_HSP67B2"/>
    <property type="match status" value="1"/>
</dbReference>
<dbReference type="Gene3D" id="3.40.250.10">
    <property type="entry name" value="Rhodanese-like domain"/>
    <property type="match status" value="1"/>
</dbReference>
<dbReference type="InParanoid" id="K0K745"/>
<dbReference type="GO" id="GO:0005739">
    <property type="term" value="C:mitochondrion"/>
    <property type="evidence" value="ECO:0007669"/>
    <property type="project" value="TreeGrafter"/>
</dbReference>
<comment type="caution">
    <text evidence="2">The sequence shown here is derived from an EMBL/GenBank/DDBJ whole genome shotgun (WGS) entry which is preliminary data.</text>
</comment>
<reference evidence="2 3" key="1">
    <citation type="journal article" date="2012" name="Eukaryot. Cell">
        <title>Draft genome sequence of Wickerhamomyces ciferrii NRRL Y-1031 F-60-10.</title>
        <authorList>
            <person name="Schneider J."/>
            <person name="Andrea H."/>
            <person name="Blom J."/>
            <person name="Jaenicke S."/>
            <person name="Ruckert C."/>
            <person name="Schorsch C."/>
            <person name="Szczepanowski R."/>
            <person name="Farwick M."/>
            <person name="Goesmann A."/>
            <person name="Puhler A."/>
            <person name="Schaffer S."/>
            <person name="Tauch A."/>
            <person name="Kohler T."/>
            <person name="Brinkrolf K."/>
        </authorList>
    </citation>
    <scope>NUCLEOTIDE SEQUENCE [LARGE SCALE GENOMIC DNA]</scope>
    <source>
        <strain evidence="3">ATCC 14091 / BCRC 22168 / CBS 111 / JCM 3599 / NBRC 0793 / NRRL Y-1031 F-60-10</strain>
    </source>
</reference>